<proteinExistence type="predicted"/>
<dbReference type="RefSeq" id="WP_061330666.1">
    <property type="nucleotide sequence ID" value="NZ_LOCO01000001.1"/>
</dbReference>
<accession>A0A137SI26</accession>
<dbReference type="PATRIC" id="fig|1306954.6.peg.110"/>
<gene>
    <name evidence="1" type="ORF">J122_112</name>
</gene>
<dbReference type="GeneID" id="94725185"/>
<name>A0A137SI26_9GAMM</name>
<dbReference type="AlphaFoldDB" id="A0A137SI26"/>
<keyword evidence="2" id="KW-1185">Reference proteome</keyword>
<reference evidence="2" key="1">
    <citation type="submission" date="2015-12" db="EMBL/GenBank/DDBJ databases">
        <authorList>
            <person name="Lima A."/>
            <person name="Farahani Zayas N."/>
            <person name="Castro Da Silva M.A."/>
            <person name="Cabral A."/>
            <person name="Pessatti M.L."/>
        </authorList>
    </citation>
    <scope>NUCLEOTIDE SEQUENCE [LARGE SCALE GENOMIC DNA]</scope>
    <source>
        <strain evidence="2">LAMA 842</strain>
    </source>
</reference>
<comment type="caution">
    <text evidence="1">The sequence shown here is derived from an EMBL/GenBank/DDBJ whole genome shotgun (WGS) entry which is preliminary data.</text>
</comment>
<evidence type="ECO:0000313" key="1">
    <source>
        <dbReference type="EMBL" id="KXO12069.1"/>
    </source>
</evidence>
<dbReference type="Proteomes" id="UP000070282">
    <property type="component" value="Unassembled WGS sequence"/>
</dbReference>
<dbReference type="EMBL" id="LOCO01000001">
    <property type="protein sequence ID" value="KXO12069.1"/>
    <property type="molecule type" value="Genomic_DNA"/>
</dbReference>
<evidence type="ECO:0000313" key="2">
    <source>
        <dbReference type="Proteomes" id="UP000070282"/>
    </source>
</evidence>
<sequence>MSHTEHSLTNHEVTVCLAGGAVLGPFNATWSQDEGGDVRELVREYDAFLQGEKQRRYKFHLHDTYTNTVHTLILNFEQVTGICDHVRLRSQDRGA</sequence>
<organism evidence="1 2">
    <name type="scientific">Marinobacter excellens LAMA 842</name>
    <dbReference type="NCBI Taxonomy" id="1306954"/>
    <lineage>
        <taxon>Bacteria</taxon>
        <taxon>Pseudomonadati</taxon>
        <taxon>Pseudomonadota</taxon>
        <taxon>Gammaproteobacteria</taxon>
        <taxon>Pseudomonadales</taxon>
        <taxon>Marinobacteraceae</taxon>
        <taxon>Marinobacter</taxon>
    </lineage>
</organism>
<protein>
    <submittedName>
        <fullName evidence="1">Uncharacterized protein</fullName>
    </submittedName>
</protein>